<dbReference type="Proteomes" id="UP000768646">
    <property type="component" value="Unassembled WGS sequence"/>
</dbReference>
<name>A0ACB7CAU5_9ASCO</name>
<keyword evidence="2" id="KW-1185">Reference proteome</keyword>
<evidence type="ECO:0000313" key="1">
    <source>
        <dbReference type="EMBL" id="KAG4304839.1"/>
    </source>
</evidence>
<comment type="caution">
    <text evidence="1">The sequence shown here is derived from an EMBL/GenBank/DDBJ whole genome shotgun (WGS) entry which is preliminary data.</text>
</comment>
<proteinExistence type="predicted"/>
<gene>
    <name evidence="1" type="ORF">PORY_001892</name>
</gene>
<dbReference type="EMBL" id="JABTEG010000006">
    <property type="protein sequence ID" value="KAG4304839.1"/>
    <property type="molecule type" value="Genomic_DNA"/>
</dbReference>
<accession>A0ACB7CAU5</accession>
<reference evidence="1 2" key="1">
    <citation type="journal article" date="2021" name="Commun. Biol.">
        <title>Genomic insights into the host specific adaptation of the Pneumocystis genus.</title>
        <authorList>
            <person name="Cisse O.H."/>
            <person name="Ma L."/>
            <person name="Dekker J.P."/>
            <person name="Khil P.P."/>
            <person name="Youn J.-H."/>
            <person name="Brenchley J.M."/>
            <person name="Blair R."/>
            <person name="Pahar B."/>
            <person name="Chabe M."/>
            <person name="Van Rompay K.K.A."/>
            <person name="Keesler R."/>
            <person name="Sukura A."/>
            <person name="Hirsch V."/>
            <person name="Kutty G."/>
            <person name="Liu Y."/>
            <person name="Peng L."/>
            <person name="Chen J."/>
            <person name="Song J."/>
            <person name="Weissenbacher-Lang C."/>
            <person name="Xu J."/>
            <person name="Upham N.S."/>
            <person name="Stajich J.E."/>
            <person name="Cuomo C.A."/>
            <person name="Cushion M.T."/>
            <person name="Kovacs J.A."/>
        </authorList>
    </citation>
    <scope>NUCLEOTIDE SEQUENCE [LARGE SCALE GENOMIC DNA]</scope>
    <source>
        <strain evidence="1 2">RABM</strain>
    </source>
</reference>
<organism evidence="1 2">
    <name type="scientific">Pneumocystis oryctolagi</name>
    <dbReference type="NCBI Taxonomy" id="42067"/>
    <lineage>
        <taxon>Eukaryota</taxon>
        <taxon>Fungi</taxon>
        <taxon>Dikarya</taxon>
        <taxon>Ascomycota</taxon>
        <taxon>Taphrinomycotina</taxon>
        <taxon>Pneumocystomycetes</taxon>
        <taxon>Pneumocystaceae</taxon>
        <taxon>Pneumocystis</taxon>
    </lineage>
</organism>
<protein>
    <submittedName>
        <fullName evidence="1">Uncharacterized protein</fullName>
    </submittedName>
</protein>
<sequence>MGRSEMKAYETGAGYDYLSNPPPSFSMSQKQEPIEFSEKFKVDGKWKDVSGKSSKTSWRSRIPLATSYLQFAMDISKYYFSVYFVSFCGVIFSLLFFTWFYITVVASSIKFSDYTYNGTKKPECVDNGLGCESKYSLIVMLFLFFNACWITEVIKNVVHTTICGVYGSYYYGFNTPEGIPKHATISSFRRTMTYSFGSICFGSLVASVVQILRDILNAFMYDRSSSGDVIGTIISCFVSCIVTFLDWLVQYFNHYCYAQIALYGKKYLKAARDTWRMFKRSGVDALVNDCLIYNVLSFGVLFVACISAFLCFLYLKITSPQYNSEGSYSLAVIFVSFFISFQVCSTALIVIRSGVSALFVGVSEDREVLRRNFPVLYSQMFGSTII</sequence>
<evidence type="ECO:0000313" key="2">
    <source>
        <dbReference type="Proteomes" id="UP000768646"/>
    </source>
</evidence>